<gene>
    <name evidence="1" type="ORF">MENTE1834_LOCUS36877</name>
</gene>
<protein>
    <submittedName>
        <fullName evidence="1">Uncharacterized protein</fullName>
    </submittedName>
</protein>
<evidence type="ECO:0000313" key="2">
    <source>
        <dbReference type="Proteomes" id="UP001497535"/>
    </source>
</evidence>
<name>A0ACB1ACD0_MELEN</name>
<evidence type="ECO:0000313" key="1">
    <source>
        <dbReference type="EMBL" id="CAK5089177.1"/>
    </source>
</evidence>
<sequence>MVEGKETVVNEKVFSGGIYIVSAGLSLFRLENSLVHSEDLILKYVTTTEGLRLFVVSSKKD</sequence>
<dbReference type="Proteomes" id="UP001497535">
    <property type="component" value="Unassembled WGS sequence"/>
</dbReference>
<accession>A0ACB1ACD0</accession>
<dbReference type="EMBL" id="CAVMJV010000076">
    <property type="protein sequence ID" value="CAK5089177.1"/>
    <property type="molecule type" value="Genomic_DNA"/>
</dbReference>
<organism evidence="1 2">
    <name type="scientific">Meloidogyne enterolobii</name>
    <name type="common">Root-knot nematode worm</name>
    <name type="synonym">Meloidogyne mayaguensis</name>
    <dbReference type="NCBI Taxonomy" id="390850"/>
    <lineage>
        <taxon>Eukaryota</taxon>
        <taxon>Metazoa</taxon>
        <taxon>Ecdysozoa</taxon>
        <taxon>Nematoda</taxon>
        <taxon>Chromadorea</taxon>
        <taxon>Rhabditida</taxon>
        <taxon>Tylenchina</taxon>
        <taxon>Tylenchomorpha</taxon>
        <taxon>Tylenchoidea</taxon>
        <taxon>Meloidogynidae</taxon>
        <taxon>Meloidogyninae</taxon>
        <taxon>Meloidogyne</taxon>
    </lineage>
</organism>
<proteinExistence type="predicted"/>
<keyword evidence="2" id="KW-1185">Reference proteome</keyword>
<reference evidence="1" key="1">
    <citation type="submission" date="2023-11" db="EMBL/GenBank/DDBJ databases">
        <authorList>
            <person name="Poullet M."/>
        </authorList>
    </citation>
    <scope>NUCLEOTIDE SEQUENCE</scope>
    <source>
        <strain evidence="1">E1834</strain>
    </source>
</reference>
<comment type="caution">
    <text evidence="1">The sequence shown here is derived from an EMBL/GenBank/DDBJ whole genome shotgun (WGS) entry which is preliminary data.</text>
</comment>